<dbReference type="EMBL" id="CP016540">
    <property type="protein sequence ID" value="ANU27358.1"/>
    <property type="molecule type" value="Genomic_DNA"/>
</dbReference>
<evidence type="ECO:0000313" key="3">
    <source>
        <dbReference type="Proteomes" id="UP000053354"/>
    </source>
</evidence>
<dbReference type="AlphaFoldDB" id="A0A1B1S2E2"/>
<sequence length="76" mass="8992">MYMTIQETAAFLSMSEEQVNRYVLEGRIRTVHDGEQYMINTSQFDTHFKQLEQAKHALEEWRATPIPDDVDIKDED</sequence>
<dbReference type="Pfam" id="PF12728">
    <property type="entry name" value="HTH_17"/>
    <property type="match status" value="1"/>
</dbReference>
<dbReference type="GO" id="GO:0003677">
    <property type="term" value="F:DNA binding"/>
    <property type="evidence" value="ECO:0007669"/>
    <property type="project" value="UniProtKB-KW"/>
</dbReference>
<dbReference type="KEGG" id="pll:I858_010195"/>
<dbReference type="OrthoDB" id="2166477at2"/>
<evidence type="ECO:0000313" key="2">
    <source>
        <dbReference type="EMBL" id="ANU27358.1"/>
    </source>
</evidence>
<reference evidence="2" key="1">
    <citation type="submission" date="2016-10" db="EMBL/GenBank/DDBJ databases">
        <authorList>
            <person name="See-Too W.S."/>
        </authorList>
    </citation>
    <scope>NUCLEOTIDE SEQUENCE</scope>
    <source>
        <strain evidence="2">L10.15</strain>
    </source>
</reference>
<feature type="domain" description="Helix-turn-helix" evidence="1">
    <location>
        <begin position="2"/>
        <end position="50"/>
    </location>
</feature>
<organism evidence="2 3">
    <name type="scientific">Planococcus versutus</name>
    <dbReference type="NCBI Taxonomy" id="1302659"/>
    <lineage>
        <taxon>Bacteria</taxon>
        <taxon>Bacillati</taxon>
        <taxon>Bacillota</taxon>
        <taxon>Bacilli</taxon>
        <taxon>Bacillales</taxon>
        <taxon>Caryophanaceae</taxon>
        <taxon>Planococcus</taxon>
    </lineage>
</organism>
<proteinExistence type="predicted"/>
<protein>
    <submittedName>
        <fullName evidence="2">DNA-binding protein</fullName>
    </submittedName>
</protein>
<dbReference type="NCBIfam" id="TIGR01764">
    <property type="entry name" value="excise"/>
    <property type="match status" value="1"/>
</dbReference>
<keyword evidence="2" id="KW-0238">DNA-binding</keyword>
<evidence type="ECO:0000259" key="1">
    <source>
        <dbReference type="Pfam" id="PF12728"/>
    </source>
</evidence>
<keyword evidence="3" id="KW-1185">Reference proteome</keyword>
<name>A0A1B1S2E2_9BACL</name>
<dbReference type="STRING" id="1302659.I858_010195"/>
<gene>
    <name evidence="2" type="ORF">I858_010195</name>
</gene>
<dbReference type="RefSeq" id="WP_049693034.1">
    <property type="nucleotide sequence ID" value="NZ_CP016540.2"/>
</dbReference>
<dbReference type="Proteomes" id="UP000053354">
    <property type="component" value="Chromosome"/>
</dbReference>
<accession>A0A1B1S2E2</accession>
<dbReference type="InterPro" id="IPR041657">
    <property type="entry name" value="HTH_17"/>
</dbReference>
<dbReference type="InterPro" id="IPR010093">
    <property type="entry name" value="SinI_DNA-bd"/>
</dbReference>